<dbReference type="InterPro" id="IPR011991">
    <property type="entry name" value="ArsR-like_HTH"/>
</dbReference>
<gene>
    <name evidence="6" type="ORF">FOKN1_2104</name>
</gene>
<dbReference type="InterPro" id="IPR051081">
    <property type="entry name" value="HTH_MetalResp_TranReg"/>
</dbReference>
<keyword evidence="3" id="KW-0238">DNA-binding</keyword>
<dbReference type="EMBL" id="AP018052">
    <property type="protein sequence ID" value="BAZ94484.1"/>
    <property type="molecule type" value="Genomic_DNA"/>
</dbReference>
<dbReference type="Proteomes" id="UP000218765">
    <property type="component" value="Chromosome"/>
</dbReference>
<accession>A0A1Z4VTH2</accession>
<dbReference type="Pfam" id="PF01022">
    <property type="entry name" value="HTH_5"/>
    <property type="match status" value="1"/>
</dbReference>
<feature type="domain" description="HTH arsR-type" evidence="5">
    <location>
        <begin position="1"/>
        <end position="91"/>
    </location>
</feature>
<sequence>MQISPDSLFAALAHPLRLRALLLLQREGELCVCELTHALHVSQPMISRHLAQLRQAGVVSDRRQGQWIYYRLHEALPDWAAKVVAQTALGVGNQSPFSEDHAALAAMPDRPGSACCA</sequence>
<evidence type="ECO:0000256" key="2">
    <source>
        <dbReference type="ARBA" id="ARBA00023015"/>
    </source>
</evidence>
<proteinExistence type="predicted"/>
<organism evidence="6 7">
    <name type="scientific">Thiohalobacter thiocyanaticus</name>
    <dbReference type="NCBI Taxonomy" id="585455"/>
    <lineage>
        <taxon>Bacteria</taxon>
        <taxon>Pseudomonadati</taxon>
        <taxon>Pseudomonadota</taxon>
        <taxon>Gammaproteobacteria</taxon>
        <taxon>Thiohalobacterales</taxon>
        <taxon>Thiohalobacteraceae</taxon>
        <taxon>Thiohalobacter</taxon>
    </lineage>
</organism>
<dbReference type="AlphaFoldDB" id="A0A1Z4VTH2"/>
<dbReference type="Gene3D" id="1.10.10.10">
    <property type="entry name" value="Winged helix-like DNA-binding domain superfamily/Winged helix DNA-binding domain"/>
    <property type="match status" value="1"/>
</dbReference>
<dbReference type="GO" id="GO:0003700">
    <property type="term" value="F:DNA-binding transcription factor activity"/>
    <property type="evidence" value="ECO:0007669"/>
    <property type="project" value="InterPro"/>
</dbReference>
<evidence type="ECO:0000259" key="5">
    <source>
        <dbReference type="PROSITE" id="PS50987"/>
    </source>
</evidence>
<dbReference type="FunFam" id="1.10.10.10:FF:000279">
    <property type="entry name" value="Transcriptional regulator, ArsR family"/>
    <property type="match status" value="1"/>
</dbReference>
<dbReference type="CDD" id="cd00090">
    <property type="entry name" value="HTH_ARSR"/>
    <property type="match status" value="1"/>
</dbReference>
<dbReference type="PANTHER" id="PTHR33154:SF18">
    <property type="entry name" value="ARSENICAL RESISTANCE OPERON REPRESSOR"/>
    <property type="match status" value="1"/>
</dbReference>
<dbReference type="RefSeq" id="WP_172844290.1">
    <property type="nucleotide sequence ID" value="NZ_AP018052.1"/>
</dbReference>
<name>A0A1Z4VTH2_9GAMM</name>
<dbReference type="InterPro" id="IPR036390">
    <property type="entry name" value="WH_DNA-bd_sf"/>
</dbReference>
<dbReference type="NCBIfam" id="NF007528">
    <property type="entry name" value="PRK10141.1"/>
    <property type="match status" value="1"/>
</dbReference>
<dbReference type="PRINTS" id="PR00778">
    <property type="entry name" value="HTHARSR"/>
</dbReference>
<keyword evidence="4" id="KW-0804">Transcription</keyword>
<evidence type="ECO:0000256" key="1">
    <source>
        <dbReference type="ARBA" id="ARBA00022849"/>
    </source>
</evidence>
<dbReference type="GO" id="GO:0003677">
    <property type="term" value="F:DNA binding"/>
    <property type="evidence" value="ECO:0007669"/>
    <property type="project" value="UniProtKB-KW"/>
</dbReference>
<protein>
    <submittedName>
        <fullName evidence="6">ArsR family transcriptional regulator</fullName>
    </submittedName>
</protein>
<evidence type="ECO:0000256" key="3">
    <source>
        <dbReference type="ARBA" id="ARBA00023125"/>
    </source>
</evidence>
<keyword evidence="7" id="KW-1185">Reference proteome</keyword>
<evidence type="ECO:0000256" key="4">
    <source>
        <dbReference type="ARBA" id="ARBA00023163"/>
    </source>
</evidence>
<dbReference type="SMART" id="SM00418">
    <property type="entry name" value="HTH_ARSR"/>
    <property type="match status" value="1"/>
</dbReference>
<reference evidence="6 7" key="1">
    <citation type="submission" date="2017-05" db="EMBL/GenBank/DDBJ databases">
        <title>Thiocyanate degradation by Thiohalobacter thiocyanaticus FOKN1.</title>
        <authorList>
            <person name="Oshiki M."/>
            <person name="Fukushima T."/>
            <person name="Kawano S."/>
            <person name="Nakagawa J."/>
        </authorList>
    </citation>
    <scope>NUCLEOTIDE SEQUENCE [LARGE SCALE GENOMIC DNA]</scope>
    <source>
        <strain evidence="6 7">FOKN1</strain>
    </source>
</reference>
<keyword evidence="2" id="KW-0805">Transcription regulation</keyword>
<evidence type="ECO:0000313" key="7">
    <source>
        <dbReference type="Proteomes" id="UP000218765"/>
    </source>
</evidence>
<dbReference type="SUPFAM" id="SSF46785">
    <property type="entry name" value="Winged helix' DNA-binding domain"/>
    <property type="match status" value="1"/>
</dbReference>
<keyword evidence="1" id="KW-0059">Arsenical resistance</keyword>
<dbReference type="InterPro" id="IPR036388">
    <property type="entry name" value="WH-like_DNA-bd_sf"/>
</dbReference>
<dbReference type="GO" id="GO:0046685">
    <property type="term" value="P:response to arsenic-containing substance"/>
    <property type="evidence" value="ECO:0007669"/>
    <property type="project" value="UniProtKB-KW"/>
</dbReference>
<evidence type="ECO:0000313" key="6">
    <source>
        <dbReference type="EMBL" id="BAZ94484.1"/>
    </source>
</evidence>
<dbReference type="PANTHER" id="PTHR33154">
    <property type="entry name" value="TRANSCRIPTIONAL REGULATOR, ARSR FAMILY"/>
    <property type="match status" value="1"/>
</dbReference>
<dbReference type="InterPro" id="IPR001845">
    <property type="entry name" value="HTH_ArsR_DNA-bd_dom"/>
</dbReference>
<dbReference type="KEGG" id="ttc:FOKN1_2104"/>
<dbReference type="PROSITE" id="PS50987">
    <property type="entry name" value="HTH_ARSR_2"/>
    <property type="match status" value="1"/>
</dbReference>
<dbReference type="NCBIfam" id="NF033788">
    <property type="entry name" value="HTH_metalloreg"/>
    <property type="match status" value="1"/>
</dbReference>